<dbReference type="AlphaFoldDB" id="A0A0F8XFH2"/>
<keyword evidence="1" id="KW-1133">Transmembrane helix</keyword>
<comment type="caution">
    <text evidence="2">The sequence shown here is derived from an EMBL/GenBank/DDBJ whole genome shotgun (WGS) entry which is preliminary data.</text>
</comment>
<name>A0A0F8XFH2_9ZZZZ</name>
<keyword evidence="1" id="KW-0472">Membrane</keyword>
<reference evidence="2" key="1">
    <citation type="journal article" date="2015" name="Nature">
        <title>Complex archaea that bridge the gap between prokaryotes and eukaryotes.</title>
        <authorList>
            <person name="Spang A."/>
            <person name="Saw J.H."/>
            <person name="Jorgensen S.L."/>
            <person name="Zaremba-Niedzwiedzka K."/>
            <person name="Martijn J."/>
            <person name="Lind A.E."/>
            <person name="van Eijk R."/>
            <person name="Schleper C."/>
            <person name="Guy L."/>
            <person name="Ettema T.J."/>
        </authorList>
    </citation>
    <scope>NUCLEOTIDE SEQUENCE</scope>
</reference>
<evidence type="ECO:0000313" key="2">
    <source>
        <dbReference type="EMBL" id="KKK59740.1"/>
    </source>
</evidence>
<proteinExistence type="predicted"/>
<evidence type="ECO:0000256" key="1">
    <source>
        <dbReference type="SAM" id="Phobius"/>
    </source>
</evidence>
<sequence length="30" mass="3160">MNNKKQEPKTDIVSLVMIGGILVGVAIGYA</sequence>
<feature type="non-terminal residue" evidence="2">
    <location>
        <position position="30"/>
    </location>
</feature>
<keyword evidence="1" id="KW-0812">Transmembrane</keyword>
<accession>A0A0F8XFH2</accession>
<gene>
    <name evidence="2" type="ORF">LCGC14_3031320</name>
</gene>
<protein>
    <submittedName>
        <fullName evidence="2">Uncharacterized protein</fullName>
    </submittedName>
</protein>
<feature type="transmembrane region" description="Helical" evidence="1">
    <location>
        <begin position="12"/>
        <end position="29"/>
    </location>
</feature>
<organism evidence="2">
    <name type="scientific">marine sediment metagenome</name>
    <dbReference type="NCBI Taxonomy" id="412755"/>
    <lineage>
        <taxon>unclassified sequences</taxon>
        <taxon>metagenomes</taxon>
        <taxon>ecological metagenomes</taxon>
    </lineage>
</organism>
<dbReference type="EMBL" id="LAZR01063313">
    <property type="protein sequence ID" value="KKK59740.1"/>
    <property type="molecule type" value="Genomic_DNA"/>
</dbReference>